<accession>A0ACC0P8H7</accession>
<dbReference type="EMBL" id="CM046391">
    <property type="protein sequence ID" value="KAI8561509.1"/>
    <property type="molecule type" value="Genomic_DNA"/>
</dbReference>
<reference evidence="1" key="1">
    <citation type="submission" date="2022-02" db="EMBL/GenBank/DDBJ databases">
        <title>Plant Genome Project.</title>
        <authorList>
            <person name="Zhang R.-G."/>
        </authorList>
    </citation>
    <scope>NUCLEOTIDE SEQUENCE</scope>
    <source>
        <strain evidence="1">AT1</strain>
    </source>
</reference>
<keyword evidence="2" id="KW-1185">Reference proteome</keyword>
<protein>
    <submittedName>
        <fullName evidence="1">Uncharacterized protein</fullName>
    </submittedName>
</protein>
<name>A0ACC0P8H7_RHOML</name>
<organism evidence="1 2">
    <name type="scientific">Rhododendron molle</name>
    <name type="common">Chinese azalea</name>
    <name type="synonym">Azalea mollis</name>
    <dbReference type="NCBI Taxonomy" id="49168"/>
    <lineage>
        <taxon>Eukaryota</taxon>
        <taxon>Viridiplantae</taxon>
        <taxon>Streptophyta</taxon>
        <taxon>Embryophyta</taxon>
        <taxon>Tracheophyta</taxon>
        <taxon>Spermatophyta</taxon>
        <taxon>Magnoliopsida</taxon>
        <taxon>eudicotyledons</taxon>
        <taxon>Gunneridae</taxon>
        <taxon>Pentapetalae</taxon>
        <taxon>asterids</taxon>
        <taxon>Ericales</taxon>
        <taxon>Ericaceae</taxon>
        <taxon>Ericoideae</taxon>
        <taxon>Rhodoreae</taxon>
        <taxon>Rhododendron</taxon>
    </lineage>
</organism>
<proteinExistence type="predicted"/>
<evidence type="ECO:0000313" key="2">
    <source>
        <dbReference type="Proteomes" id="UP001062846"/>
    </source>
</evidence>
<dbReference type="Proteomes" id="UP001062846">
    <property type="component" value="Chromosome 4"/>
</dbReference>
<sequence>MRFCKGKMCSVGLQLRMASMVAKASGNISNQVLPALPVEEKGSRNKRKFRADPPLGDTTKISLPQNECSSYKFSSEKFEITPLNGHPNGCDMCSMSQDHSDALKLDLALSTAAEPSEVVPIRYREEVEAADEVHDADWSDLTESQLEELVLSNLDTIFKSAMKQIVANGYSEQVVTKAVLRSGVCYGSKDTVSNIVDNTLAFLSNGLTCLRNGQEIDLSREHYFEDLQQMEKYILAELVCVLREVRPFFSTGDAMWCLLICDMNVSHACAMDGDPLSTLSGDGGPNGNNSFNLEIRSSELDLPIPCKPNSSIACAHTCQCEASIPFAHCSQSGTPTISGVPNFVKAKCSSSRNGLVQEKESPMHSDEKFGGSRKISGISKREYILRQKSLHLEKCYRTYSSKGSSRFGKLSGFGGLILDKKLKSVSDSIGANVKKASLKISKATLQTNGNHNLSTNRGVPSSAAFNSETVKTSGPSTLPTVSIPLALSAADTELSLSLPTQSSSVEVPNCSYSGIPYDKSTGKWVPQDKKDEAILKLLPKVRDLQNQIQEWTEWANQKVSQATRRLSKDKVEIKSLRQEREEVERIKREKLTLEENTMKKLSEMENALGKASGQVERANGTVRRLEVENAKLRLEMEGAKLHAAESAASCQEASEKEKKTLMKFQSWEKQKALYQEELVAEKRKLAQLLLEQEQAKDLREQLEARWKQEEKATEELLNQVSSIRKERELHEASAKSKENTTKLKAETNLQKYKDDIKKLEIEISQLRSKTDSSKIAALKRGIDGSYANRLADVTNFPKESQVLYTNGTVAKFQEYSGTGGVKRERECVMCLSEEMSVVFLPCAHQVVCTTCNELHEKQGMKECPSCRGAIQRRISEDVYQKLVEAGPWHFGEKLLVLKQWSPQMKFEKEQFTKVPVWVQFHQVPLEMWNEAGLSYLASAVGVPLFADSPTETCQRLSYARLCIEVDVGVDLPDTVDVEYANGCQVTVGVKYQWKPVKCLNCHVFGHSETQCSAVVKVPKQEWVVKAAVVSEDSKVPFPSVNVKEIGVQEWVVKAAREQTGVVPDDSEVPFSSDKVSPVPVAPHTASSSQGLVARSSNSFSALALDDEVQLGNDVPVLDEEVDTTVTVVPSPIVDIVVPPAKNTRGRGKGIVEAKVRLENVDLVVKHCFPSQWSTFHNASTGSVARMFVAWNPQVYQVDLVFSSPQWIVVRVLPEDQQLFYVSYVYGQNNMLQRRRLWDSMIDLLPIIGGAPWIQLGDFNEVRKMTERLVGFDAHAATEFNDCLDTIGMDDMPFKGLWFTWSNKRGGGGDIKSKLDWHAEFKEELQKSWCMPIAGPRWSRLYGKLARLKSTLRAFNKKFYSQIGEKVQQAREELSHVQVPNGGNHGDKLQA</sequence>
<gene>
    <name evidence="1" type="ORF">RHMOL_Rhmol04G0345600</name>
</gene>
<comment type="caution">
    <text evidence="1">The sequence shown here is derived from an EMBL/GenBank/DDBJ whole genome shotgun (WGS) entry which is preliminary data.</text>
</comment>
<evidence type="ECO:0000313" key="1">
    <source>
        <dbReference type="EMBL" id="KAI8561509.1"/>
    </source>
</evidence>